<keyword evidence="2" id="KW-0472">Membrane</keyword>
<feature type="transmembrane region" description="Helical" evidence="2">
    <location>
        <begin position="165"/>
        <end position="186"/>
    </location>
</feature>
<keyword evidence="2" id="KW-0812">Transmembrane</keyword>
<feature type="transmembrane region" description="Helical" evidence="2">
    <location>
        <begin position="244"/>
        <end position="265"/>
    </location>
</feature>
<feature type="transmembrane region" description="Helical" evidence="2">
    <location>
        <begin position="44"/>
        <end position="66"/>
    </location>
</feature>
<evidence type="ECO:0000313" key="3">
    <source>
        <dbReference type="EMBL" id="KAK0726503.1"/>
    </source>
</evidence>
<evidence type="ECO:0000256" key="2">
    <source>
        <dbReference type="SAM" id="Phobius"/>
    </source>
</evidence>
<feature type="region of interest" description="Disordered" evidence="1">
    <location>
        <begin position="309"/>
        <end position="400"/>
    </location>
</feature>
<feature type="transmembrane region" description="Helical" evidence="2">
    <location>
        <begin position="126"/>
        <end position="145"/>
    </location>
</feature>
<feature type="transmembrane region" description="Helical" evidence="2">
    <location>
        <begin position="206"/>
        <end position="224"/>
    </location>
</feature>
<feature type="compositionally biased region" description="Low complexity" evidence="1">
    <location>
        <begin position="313"/>
        <end position="368"/>
    </location>
</feature>
<name>A0AA40B2V0_9PEZI</name>
<evidence type="ECO:0000313" key="4">
    <source>
        <dbReference type="Proteomes" id="UP001172159"/>
    </source>
</evidence>
<comment type="caution">
    <text evidence="3">The sequence shown here is derived from an EMBL/GenBank/DDBJ whole genome shotgun (WGS) entry which is preliminary data.</text>
</comment>
<proteinExistence type="predicted"/>
<feature type="transmembrane region" description="Helical" evidence="2">
    <location>
        <begin position="12"/>
        <end position="32"/>
    </location>
</feature>
<gene>
    <name evidence="3" type="ORF">B0T21DRAFT_385732</name>
</gene>
<dbReference type="EMBL" id="JAUKTV010000010">
    <property type="protein sequence ID" value="KAK0726503.1"/>
    <property type="molecule type" value="Genomic_DNA"/>
</dbReference>
<feature type="compositionally biased region" description="Polar residues" evidence="1">
    <location>
        <begin position="390"/>
        <end position="400"/>
    </location>
</feature>
<keyword evidence="2" id="KW-1133">Transmembrane helix</keyword>
<dbReference type="AlphaFoldDB" id="A0AA40B2V0"/>
<protein>
    <submittedName>
        <fullName evidence="3">Uncharacterized protein</fullName>
    </submittedName>
</protein>
<dbReference type="Proteomes" id="UP001172159">
    <property type="component" value="Unassembled WGS sequence"/>
</dbReference>
<organism evidence="3 4">
    <name type="scientific">Apiosordaria backusii</name>
    <dbReference type="NCBI Taxonomy" id="314023"/>
    <lineage>
        <taxon>Eukaryota</taxon>
        <taxon>Fungi</taxon>
        <taxon>Dikarya</taxon>
        <taxon>Ascomycota</taxon>
        <taxon>Pezizomycotina</taxon>
        <taxon>Sordariomycetes</taxon>
        <taxon>Sordariomycetidae</taxon>
        <taxon>Sordariales</taxon>
        <taxon>Lasiosphaeriaceae</taxon>
        <taxon>Apiosordaria</taxon>
    </lineage>
</organism>
<feature type="transmembrane region" description="Helical" evidence="2">
    <location>
        <begin position="86"/>
        <end position="114"/>
    </location>
</feature>
<evidence type="ECO:0000256" key="1">
    <source>
        <dbReference type="SAM" id="MobiDB-lite"/>
    </source>
</evidence>
<sequence>MGFLESEQGIAVTAGLVGITIIPATVVWVLSLRTVSRHSQAVKIANTMFHIALPVFLIGLVLYTAYASVAASRTISSIRTYYVLSLMAGLFQIGASILITTSIYIAALAALYVALGRQKWWSWLRLDSLLGTGLLFVLLIAYWAKNLSDVLRTGGRSSYRWRLEWLLIVIDVTIFLLSLTVVGIAISAFSKLKKRGDQLPIGKMPVLLLISSLLWAFRCTYSLAISIKHVTDDWEYDEAVAQRILFPLFDPWVSTAVLALLYLILHSPVWSDPAAIPADGTHAPTQPYQPQPGYPQVAYQQPYQPGYAPPQYPAGYQQQPQQYPNGYQQPQQQQYPQGNQQPQPQQFVGGYQQPQQQQFAGGYQQPQQFTPSPVQSPAPSLPVYAHEVEANQQPHVTVVK</sequence>
<reference evidence="3" key="1">
    <citation type="submission" date="2023-06" db="EMBL/GenBank/DDBJ databases">
        <title>Genome-scale phylogeny and comparative genomics of the fungal order Sordariales.</title>
        <authorList>
            <consortium name="Lawrence Berkeley National Laboratory"/>
            <person name="Hensen N."/>
            <person name="Bonometti L."/>
            <person name="Westerberg I."/>
            <person name="Brannstrom I.O."/>
            <person name="Guillou S."/>
            <person name="Cros-Aarteil S."/>
            <person name="Calhoun S."/>
            <person name="Haridas S."/>
            <person name="Kuo A."/>
            <person name="Mondo S."/>
            <person name="Pangilinan J."/>
            <person name="Riley R."/>
            <person name="Labutti K."/>
            <person name="Andreopoulos B."/>
            <person name="Lipzen A."/>
            <person name="Chen C."/>
            <person name="Yanf M."/>
            <person name="Daum C."/>
            <person name="Ng V."/>
            <person name="Clum A."/>
            <person name="Steindorff A."/>
            <person name="Ohm R."/>
            <person name="Martin F."/>
            <person name="Silar P."/>
            <person name="Natvig D."/>
            <person name="Lalanne C."/>
            <person name="Gautier V."/>
            <person name="Ament-Velasquez S.L."/>
            <person name="Kruys A."/>
            <person name="Hutchinson M.I."/>
            <person name="Powell A.J."/>
            <person name="Barry K."/>
            <person name="Miller A.N."/>
            <person name="Grigoriev I.V."/>
            <person name="Debuchy R."/>
            <person name="Gladieux P."/>
            <person name="Thoren M.H."/>
            <person name="Johannesson H."/>
        </authorList>
    </citation>
    <scope>NUCLEOTIDE SEQUENCE</scope>
    <source>
        <strain evidence="3">CBS 540.89</strain>
    </source>
</reference>
<keyword evidence="4" id="KW-1185">Reference proteome</keyword>
<accession>A0AA40B2V0</accession>